<organism evidence="3 4">
    <name type="scientific">Mythimna separata</name>
    <name type="common">Oriental armyworm</name>
    <name type="synonym">Pseudaletia separata</name>
    <dbReference type="NCBI Taxonomy" id="271217"/>
    <lineage>
        <taxon>Eukaryota</taxon>
        <taxon>Metazoa</taxon>
        <taxon>Ecdysozoa</taxon>
        <taxon>Arthropoda</taxon>
        <taxon>Hexapoda</taxon>
        <taxon>Insecta</taxon>
        <taxon>Pterygota</taxon>
        <taxon>Neoptera</taxon>
        <taxon>Endopterygota</taxon>
        <taxon>Lepidoptera</taxon>
        <taxon>Glossata</taxon>
        <taxon>Ditrysia</taxon>
        <taxon>Noctuoidea</taxon>
        <taxon>Noctuidae</taxon>
        <taxon>Noctuinae</taxon>
        <taxon>Hadenini</taxon>
        <taxon>Mythimna</taxon>
    </lineage>
</organism>
<keyword evidence="1" id="KW-1015">Disulfide bond</keyword>
<evidence type="ECO:0000256" key="1">
    <source>
        <dbReference type="PROSITE-ProRule" id="PRU00076"/>
    </source>
</evidence>
<feature type="domain" description="EGF-like" evidence="2">
    <location>
        <begin position="149"/>
        <end position="185"/>
    </location>
</feature>
<dbReference type="AlphaFoldDB" id="A0AAD7Z1C4"/>
<dbReference type="Proteomes" id="UP001231518">
    <property type="component" value="Chromosome 2"/>
</dbReference>
<dbReference type="InterPro" id="IPR050906">
    <property type="entry name" value="Notch_signaling"/>
</dbReference>
<keyword evidence="1" id="KW-0245">EGF-like domain</keyword>
<feature type="disulfide bond" evidence="1">
    <location>
        <begin position="153"/>
        <end position="163"/>
    </location>
</feature>
<dbReference type="SMART" id="SM00181">
    <property type="entry name" value="EGF"/>
    <property type="match status" value="4"/>
</dbReference>
<feature type="domain" description="EGF-like" evidence="2">
    <location>
        <begin position="220"/>
        <end position="256"/>
    </location>
</feature>
<accession>A0AAD7Z1C4</accession>
<keyword evidence="4" id="KW-1185">Reference proteome</keyword>
<comment type="caution">
    <text evidence="3">The sequence shown here is derived from an EMBL/GenBank/DDBJ whole genome shotgun (WGS) entry which is preliminary data.</text>
</comment>
<dbReference type="InterPro" id="IPR000742">
    <property type="entry name" value="EGF"/>
</dbReference>
<sequence length="307" mass="33906">MYWVDEIPIEFAMSVESANFNGKNRKRLYIINYLSSSLTVSKEFIYWQNGHNAGTWQLPKNASQVARELSTPYRSCWPCQLIAANYTVQEQTEGIHSCAALQGLMPSYSKPESTASVCQNYCLEGNCSVNAEGGPTCSCKAGHSGQRCELNVCYQYCLHNGVCSLNEEKEPVCQCTAGYYGQRCEISSCKGYCLQGNCSFGTDAQPKCSCEAGYSGARCEVNACHKHCSNDGICSLNEEDEPVCECTVDYEGQRCDVAIARAGDCADSSTQQVPQDPRSEMRQVFKEEIKHILELISDKLDGKEAKC</sequence>
<gene>
    <name evidence="3" type="ORF">PYW07_007568</name>
</gene>
<dbReference type="PANTHER" id="PTHR24044:SF420">
    <property type="entry name" value="DELTA AND NOTCH-LIKE EPIDERMAL GROWTH FACTOR-RELATED RECEPTOR ISOFORM X1"/>
    <property type="match status" value="1"/>
</dbReference>
<dbReference type="PROSITE" id="PS00022">
    <property type="entry name" value="EGF_1"/>
    <property type="match status" value="2"/>
</dbReference>
<dbReference type="PROSITE" id="PS01186">
    <property type="entry name" value="EGF_2"/>
    <property type="match status" value="1"/>
</dbReference>
<dbReference type="PANTHER" id="PTHR24044">
    <property type="entry name" value="NOTCH LIGAND FAMILY MEMBER"/>
    <property type="match status" value="1"/>
</dbReference>
<dbReference type="EMBL" id="JARGEI010000002">
    <property type="protein sequence ID" value="KAJ8735948.1"/>
    <property type="molecule type" value="Genomic_DNA"/>
</dbReference>
<reference evidence="3" key="1">
    <citation type="submission" date="2023-03" db="EMBL/GenBank/DDBJ databases">
        <title>Chromosome-level genomes of two armyworms, Mythimna separata and Mythimna loreyi, provide insights into the biosynthesis and reception of sex pheromones.</title>
        <authorList>
            <person name="Zhao H."/>
        </authorList>
    </citation>
    <scope>NUCLEOTIDE SEQUENCE</scope>
    <source>
        <strain evidence="3">BeijingLab</strain>
        <tissue evidence="3">Pupa</tissue>
    </source>
</reference>
<evidence type="ECO:0000259" key="2">
    <source>
        <dbReference type="PROSITE" id="PS50026"/>
    </source>
</evidence>
<evidence type="ECO:0000313" key="3">
    <source>
        <dbReference type="EMBL" id="KAJ8735948.1"/>
    </source>
</evidence>
<dbReference type="SUPFAM" id="SSF57196">
    <property type="entry name" value="EGF/Laminin"/>
    <property type="match status" value="4"/>
</dbReference>
<dbReference type="PROSITE" id="PS50026">
    <property type="entry name" value="EGF_3"/>
    <property type="match status" value="2"/>
</dbReference>
<feature type="disulfide bond" evidence="1">
    <location>
        <begin position="224"/>
        <end position="234"/>
    </location>
</feature>
<feature type="disulfide bond" evidence="1">
    <location>
        <begin position="246"/>
        <end position="255"/>
    </location>
</feature>
<dbReference type="Gene3D" id="2.10.25.10">
    <property type="entry name" value="Laminin"/>
    <property type="match status" value="4"/>
</dbReference>
<name>A0AAD7Z1C4_MYTSE</name>
<protein>
    <recommendedName>
        <fullName evidence="2">EGF-like domain-containing protein</fullName>
    </recommendedName>
</protein>
<dbReference type="GO" id="GO:0005112">
    <property type="term" value="F:Notch binding"/>
    <property type="evidence" value="ECO:0007669"/>
    <property type="project" value="TreeGrafter"/>
</dbReference>
<feature type="disulfide bond" evidence="1">
    <location>
        <begin position="175"/>
        <end position="184"/>
    </location>
</feature>
<comment type="caution">
    <text evidence="1">Lacks conserved residue(s) required for the propagation of feature annotation.</text>
</comment>
<proteinExistence type="predicted"/>
<evidence type="ECO:0000313" key="4">
    <source>
        <dbReference type="Proteomes" id="UP001231518"/>
    </source>
</evidence>